<feature type="compositionally biased region" description="Basic and acidic residues" evidence="6">
    <location>
        <begin position="559"/>
        <end position="577"/>
    </location>
</feature>
<dbReference type="Proteomes" id="UP000265618">
    <property type="component" value="Unassembled WGS sequence"/>
</dbReference>
<evidence type="ECO:0000313" key="8">
    <source>
        <dbReference type="EMBL" id="GIQ80374.1"/>
    </source>
</evidence>
<dbReference type="SUPFAM" id="SSF52467">
    <property type="entry name" value="DHS-like NAD/FAD-binding domain"/>
    <property type="match status" value="1"/>
</dbReference>
<keyword evidence="9" id="KW-1185">Reference proteome</keyword>
<evidence type="ECO:0000256" key="6">
    <source>
        <dbReference type="SAM" id="MobiDB-lite"/>
    </source>
</evidence>
<protein>
    <submittedName>
        <fullName evidence="8">Sirtuin family protein</fullName>
    </submittedName>
</protein>
<dbReference type="EMBL" id="BDIP01000157">
    <property type="protein sequence ID" value="GIQ80374.1"/>
    <property type="molecule type" value="Genomic_DNA"/>
</dbReference>
<dbReference type="AlphaFoldDB" id="A0A9K3CRP6"/>
<sequence length="716" mass="79850">MFDLQFLLLRPRPFYDLARTLFPDGTFKPTDTHVFLRLLHDKGIIKTIFTQNIDNLEELAGISPEVIVHAHGSFLSAGCVGRRTGCPGPRKAPLRAVRAATLDGAVPHCPFCGVSVKPDITFFGEPLPTRVFKEMPEVPKSDMIMVAGTSLKVTPMCYIAAMSDPNHNRVLLNREPAGFIGRKQPLVKLYQKYRPGHMNKKPAPAPVQEDIEMKPRQEEDAENTSLLDSDEEPSEGAITKTRERLEKLDHHAGMATLLMGEAKEEGEGEGEGEGEKPVLKLGQDVPEDEDSELDEDFVPGAEASNDGDEEMDAEEAGEGQPDAPLSAEAQAQKEAEELKQKETEFKTYIVPPSSDDYDERHMVYHAVNLTRNPKRDTFIPGNCDDSVNRLVQQLGWGEEFDSLKRNITTMCERDPLANLSVIQRASRPVSPVESVVHKVLISGPPCIPLAAMAQACTYSTQTGTIRRDPSVQGMLCFCTTDQLNQLVTEHKYQLRRLKEVLGDKDKDIPADSYMSHCLLPGGDQVSLRGMRDVLFLTDAALVANVTVLNFPEGDLFYKTREDEDTEREREREAREDMPEMSPTTPRKCYLPFGYHWSEYCQAYYGVSGLTKPMKMETEADAPTGQDEPVKETLSDPWDEYVEFQMHAIDFMLGQGSGQGQTVPPGVTQNMVERAKSCITEERGYPHSVSRVAHGPLPYNHPLIASYGVRVVTTKYM</sequence>
<gene>
    <name evidence="8" type="ORF">KIPB_001165</name>
</gene>
<evidence type="ECO:0000256" key="5">
    <source>
        <dbReference type="PROSITE-ProRule" id="PRU00236"/>
    </source>
</evidence>
<dbReference type="OrthoDB" id="420264at2759"/>
<feature type="region of interest" description="Disordered" evidence="6">
    <location>
        <begin position="263"/>
        <end position="343"/>
    </location>
</feature>
<name>A0A9K3CRP6_9EUKA</name>
<keyword evidence="2" id="KW-0479">Metal-binding</keyword>
<evidence type="ECO:0000313" key="9">
    <source>
        <dbReference type="Proteomes" id="UP000265618"/>
    </source>
</evidence>
<reference evidence="8 9" key="1">
    <citation type="journal article" date="2018" name="PLoS ONE">
        <title>The draft genome of Kipferlia bialata reveals reductive genome evolution in fornicate parasites.</title>
        <authorList>
            <person name="Tanifuji G."/>
            <person name="Takabayashi S."/>
            <person name="Kume K."/>
            <person name="Takagi M."/>
            <person name="Nakayama T."/>
            <person name="Kamikawa R."/>
            <person name="Inagaki Y."/>
            <person name="Hashimoto T."/>
        </authorList>
    </citation>
    <scope>NUCLEOTIDE SEQUENCE [LARGE SCALE GENOMIC DNA]</scope>
    <source>
        <strain evidence="8">NY0173</strain>
    </source>
</reference>
<keyword evidence="1" id="KW-0808">Transferase</keyword>
<feature type="compositionally biased region" description="Acidic residues" evidence="6">
    <location>
        <begin position="285"/>
        <end position="297"/>
    </location>
</feature>
<evidence type="ECO:0000256" key="2">
    <source>
        <dbReference type="ARBA" id="ARBA00022723"/>
    </source>
</evidence>
<keyword evidence="4" id="KW-0520">NAD</keyword>
<dbReference type="InterPro" id="IPR026590">
    <property type="entry name" value="Ssirtuin_cat_dom"/>
</dbReference>
<dbReference type="GO" id="GO:0046872">
    <property type="term" value="F:metal ion binding"/>
    <property type="evidence" value="ECO:0007669"/>
    <property type="project" value="UniProtKB-KW"/>
</dbReference>
<feature type="region of interest" description="Disordered" evidence="6">
    <location>
        <begin position="215"/>
        <end position="236"/>
    </location>
</feature>
<evidence type="ECO:0000256" key="3">
    <source>
        <dbReference type="ARBA" id="ARBA00022833"/>
    </source>
</evidence>
<proteinExistence type="predicted"/>
<keyword evidence="3" id="KW-0862">Zinc</keyword>
<dbReference type="GO" id="GO:0070403">
    <property type="term" value="F:NAD+ binding"/>
    <property type="evidence" value="ECO:0007669"/>
    <property type="project" value="InterPro"/>
</dbReference>
<feature type="domain" description="Deacetylase sirtuin-type" evidence="7">
    <location>
        <begin position="1"/>
        <end position="222"/>
    </location>
</feature>
<feature type="region of interest" description="Disordered" evidence="6">
    <location>
        <begin position="559"/>
        <end position="582"/>
    </location>
</feature>
<comment type="caution">
    <text evidence="5">Lacks conserved residue(s) required for the propagation of feature annotation.</text>
</comment>
<dbReference type="PANTHER" id="PTHR11085">
    <property type="entry name" value="NAD-DEPENDENT PROTEIN DEACYLASE SIRTUIN-5, MITOCHONDRIAL-RELATED"/>
    <property type="match status" value="1"/>
</dbReference>
<dbReference type="PROSITE" id="PS50305">
    <property type="entry name" value="SIRTUIN"/>
    <property type="match status" value="1"/>
</dbReference>
<dbReference type="PANTHER" id="PTHR11085:SF6">
    <property type="entry name" value="NAD-DEPENDENT PROTEIN DEACETYLASE SIRTUIN-2"/>
    <property type="match status" value="1"/>
</dbReference>
<accession>A0A9K3CRP6</accession>
<dbReference type="GO" id="GO:0005634">
    <property type="term" value="C:nucleus"/>
    <property type="evidence" value="ECO:0007669"/>
    <property type="project" value="TreeGrafter"/>
</dbReference>
<dbReference type="InterPro" id="IPR003000">
    <property type="entry name" value="Sirtuin"/>
</dbReference>
<dbReference type="InterPro" id="IPR050134">
    <property type="entry name" value="NAD-dep_sirtuin_deacylases"/>
</dbReference>
<organism evidence="8 9">
    <name type="scientific">Kipferlia bialata</name>
    <dbReference type="NCBI Taxonomy" id="797122"/>
    <lineage>
        <taxon>Eukaryota</taxon>
        <taxon>Metamonada</taxon>
        <taxon>Carpediemonas-like organisms</taxon>
        <taxon>Kipferlia</taxon>
    </lineage>
</organism>
<dbReference type="Gene3D" id="3.40.50.1220">
    <property type="entry name" value="TPP-binding domain"/>
    <property type="match status" value="2"/>
</dbReference>
<dbReference type="GO" id="GO:0017136">
    <property type="term" value="F:histone deacetylase activity, NAD-dependent"/>
    <property type="evidence" value="ECO:0007669"/>
    <property type="project" value="TreeGrafter"/>
</dbReference>
<dbReference type="InterPro" id="IPR029035">
    <property type="entry name" value="DHS-like_NAD/FAD-binding_dom"/>
</dbReference>
<dbReference type="Pfam" id="PF02146">
    <property type="entry name" value="SIR2"/>
    <property type="match status" value="1"/>
</dbReference>
<evidence type="ECO:0000256" key="4">
    <source>
        <dbReference type="ARBA" id="ARBA00023027"/>
    </source>
</evidence>
<comment type="caution">
    <text evidence="8">The sequence shown here is derived from an EMBL/GenBank/DDBJ whole genome shotgun (WGS) entry which is preliminary data.</text>
</comment>
<feature type="compositionally biased region" description="Acidic residues" evidence="6">
    <location>
        <begin position="305"/>
        <end position="317"/>
    </location>
</feature>
<feature type="compositionally biased region" description="Basic and acidic residues" evidence="6">
    <location>
        <begin position="331"/>
        <end position="343"/>
    </location>
</feature>
<evidence type="ECO:0000256" key="1">
    <source>
        <dbReference type="ARBA" id="ARBA00022679"/>
    </source>
</evidence>
<evidence type="ECO:0000259" key="7">
    <source>
        <dbReference type="PROSITE" id="PS50305"/>
    </source>
</evidence>